<dbReference type="Proteomes" id="UP000247389">
    <property type="component" value="Unassembled WGS sequence"/>
</dbReference>
<evidence type="ECO:0000313" key="1">
    <source>
        <dbReference type="EMBL" id="PXV62287.1"/>
    </source>
</evidence>
<dbReference type="RefSeq" id="WP_110301217.1">
    <property type="nucleotide sequence ID" value="NZ_QICM01000035.1"/>
</dbReference>
<organism evidence="1 2">
    <name type="scientific">Halanaerobium congolense</name>
    <dbReference type="NCBI Taxonomy" id="54121"/>
    <lineage>
        <taxon>Bacteria</taxon>
        <taxon>Bacillati</taxon>
        <taxon>Bacillota</taxon>
        <taxon>Clostridia</taxon>
        <taxon>Halanaerobiales</taxon>
        <taxon>Halanaerobiaceae</taxon>
        <taxon>Halanaerobium</taxon>
    </lineage>
</organism>
<comment type="caution">
    <text evidence="1">The sequence shown here is derived from an EMBL/GenBank/DDBJ whole genome shotgun (WGS) entry which is preliminary data.</text>
</comment>
<accession>A0A318E3Q5</accession>
<protein>
    <submittedName>
        <fullName evidence="1">Uncharacterized protein</fullName>
    </submittedName>
</protein>
<name>A0A318E3Q5_9FIRM</name>
<evidence type="ECO:0000313" key="2">
    <source>
        <dbReference type="Proteomes" id="UP000247389"/>
    </source>
</evidence>
<reference evidence="1 2" key="1">
    <citation type="submission" date="2018-04" db="EMBL/GenBank/DDBJ databases">
        <title>Subsurface microbial communities from deep shales in Ohio and West Virginia, USA.</title>
        <authorList>
            <person name="Wrighton K."/>
        </authorList>
    </citation>
    <scope>NUCLEOTIDE SEQUENCE [LARGE SCALE GENOMIC DNA]</scope>
    <source>
        <strain evidence="1 2">MSL28</strain>
    </source>
</reference>
<dbReference type="AlphaFoldDB" id="A0A318E3Q5"/>
<sequence>MDINYDETLTLLLNKRENTSVSKKYNLYRKIRRKKPFQFELSKVVPEVIKNKMLNKLKSGKKGEVQINKYWVNQLKKYYSVSNLELEEKYGLNLKKYNYPMFK</sequence>
<proteinExistence type="predicted"/>
<gene>
    <name evidence="1" type="ORF">C8C78_1355</name>
</gene>
<dbReference type="EMBL" id="QICM01000035">
    <property type="protein sequence ID" value="PXV62287.1"/>
    <property type="molecule type" value="Genomic_DNA"/>
</dbReference>